<evidence type="ECO:0000313" key="7">
    <source>
        <dbReference type="EMBL" id="PWN19080.1"/>
    </source>
</evidence>
<protein>
    <recommendedName>
        <fullName evidence="9">MFS general substrate transporter</fullName>
    </recommendedName>
</protein>
<evidence type="ECO:0000256" key="3">
    <source>
        <dbReference type="ARBA" id="ARBA00022989"/>
    </source>
</evidence>
<dbReference type="AlphaFoldDB" id="A0A316U1K5"/>
<dbReference type="InterPro" id="IPR011701">
    <property type="entry name" value="MFS"/>
</dbReference>
<feature type="transmembrane region" description="Helical" evidence="6">
    <location>
        <begin position="159"/>
        <end position="180"/>
    </location>
</feature>
<dbReference type="PANTHER" id="PTHR23294">
    <property type="entry name" value="ET TRANSLATION PRODUCT-RELATED"/>
    <property type="match status" value="1"/>
</dbReference>
<feature type="transmembrane region" description="Helical" evidence="6">
    <location>
        <begin position="290"/>
        <end position="310"/>
    </location>
</feature>
<feature type="transmembrane region" description="Helical" evidence="6">
    <location>
        <begin position="395"/>
        <end position="413"/>
    </location>
</feature>
<proteinExistence type="predicted"/>
<dbReference type="OrthoDB" id="196103at2759"/>
<dbReference type="GO" id="GO:0022857">
    <property type="term" value="F:transmembrane transporter activity"/>
    <property type="evidence" value="ECO:0007669"/>
    <property type="project" value="InterPro"/>
</dbReference>
<organism evidence="7 8">
    <name type="scientific">Pseudomicrostroma glucosiphilum</name>
    <dbReference type="NCBI Taxonomy" id="1684307"/>
    <lineage>
        <taxon>Eukaryota</taxon>
        <taxon>Fungi</taxon>
        <taxon>Dikarya</taxon>
        <taxon>Basidiomycota</taxon>
        <taxon>Ustilaginomycotina</taxon>
        <taxon>Exobasidiomycetes</taxon>
        <taxon>Microstromatales</taxon>
        <taxon>Microstromatales incertae sedis</taxon>
        <taxon>Pseudomicrostroma</taxon>
    </lineage>
</organism>
<evidence type="ECO:0000256" key="6">
    <source>
        <dbReference type="SAM" id="Phobius"/>
    </source>
</evidence>
<dbReference type="EMBL" id="KZ819333">
    <property type="protein sequence ID" value="PWN19080.1"/>
    <property type="molecule type" value="Genomic_DNA"/>
</dbReference>
<keyword evidence="2 6" id="KW-0812">Transmembrane</keyword>
<keyword evidence="3 6" id="KW-1133">Transmembrane helix</keyword>
<dbReference type="Pfam" id="PF07690">
    <property type="entry name" value="MFS_1"/>
    <property type="match status" value="1"/>
</dbReference>
<feature type="region of interest" description="Disordered" evidence="5">
    <location>
        <begin position="1"/>
        <end position="50"/>
    </location>
</feature>
<dbReference type="SUPFAM" id="SSF103473">
    <property type="entry name" value="MFS general substrate transporter"/>
    <property type="match status" value="1"/>
</dbReference>
<gene>
    <name evidence="7" type="ORF">BCV69DRAFT_59928</name>
</gene>
<feature type="transmembrane region" description="Helical" evidence="6">
    <location>
        <begin position="134"/>
        <end position="153"/>
    </location>
</feature>
<dbReference type="Gene3D" id="1.20.1250.20">
    <property type="entry name" value="MFS general substrate transporter like domains"/>
    <property type="match status" value="1"/>
</dbReference>
<evidence type="ECO:0000256" key="4">
    <source>
        <dbReference type="ARBA" id="ARBA00023136"/>
    </source>
</evidence>
<dbReference type="Proteomes" id="UP000245942">
    <property type="component" value="Unassembled WGS sequence"/>
</dbReference>
<evidence type="ECO:0008006" key="9">
    <source>
        <dbReference type="Google" id="ProtNLM"/>
    </source>
</evidence>
<feature type="compositionally biased region" description="Low complexity" evidence="5">
    <location>
        <begin position="36"/>
        <end position="46"/>
    </location>
</feature>
<comment type="subcellular location">
    <subcellularLocation>
        <location evidence="1">Membrane</location>
        <topology evidence="1">Multi-pass membrane protein</topology>
    </subcellularLocation>
</comment>
<feature type="transmembrane region" description="Helical" evidence="6">
    <location>
        <begin position="322"/>
        <end position="344"/>
    </location>
</feature>
<dbReference type="GeneID" id="37017120"/>
<dbReference type="PANTHER" id="PTHR23294:SF19">
    <property type="entry name" value="DUF895 DOMAIN MEMBRANE PROTEIN-RELATED"/>
    <property type="match status" value="1"/>
</dbReference>
<dbReference type="InterPro" id="IPR051617">
    <property type="entry name" value="UNC-93-like_regulator"/>
</dbReference>
<dbReference type="GO" id="GO:0016020">
    <property type="term" value="C:membrane"/>
    <property type="evidence" value="ECO:0007669"/>
    <property type="project" value="UniProtKB-SubCell"/>
</dbReference>
<evidence type="ECO:0000313" key="8">
    <source>
        <dbReference type="Proteomes" id="UP000245942"/>
    </source>
</evidence>
<feature type="transmembrane region" description="Helical" evidence="6">
    <location>
        <begin position="71"/>
        <end position="91"/>
    </location>
</feature>
<accession>A0A316U1K5</accession>
<keyword evidence="8" id="KW-1185">Reference proteome</keyword>
<feature type="transmembrane region" description="Helical" evidence="6">
    <location>
        <begin position="356"/>
        <end position="375"/>
    </location>
</feature>
<feature type="transmembrane region" description="Helical" evidence="6">
    <location>
        <begin position="201"/>
        <end position="222"/>
    </location>
</feature>
<dbReference type="InterPro" id="IPR036259">
    <property type="entry name" value="MFS_trans_sf"/>
</dbReference>
<keyword evidence="4 6" id="KW-0472">Membrane</keyword>
<feature type="transmembrane region" description="Helical" evidence="6">
    <location>
        <begin position="234"/>
        <end position="253"/>
    </location>
</feature>
<dbReference type="RefSeq" id="XP_025346240.1">
    <property type="nucleotide sequence ID" value="XM_025495386.1"/>
</dbReference>
<name>A0A316U1K5_9BASI</name>
<evidence type="ECO:0000256" key="2">
    <source>
        <dbReference type="ARBA" id="ARBA00022692"/>
    </source>
</evidence>
<reference evidence="7 8" key="1">
    <citation type="journal article" date="2018" name="Mol. Biol. Evol.">
        <title>Broad Genomic Sampling Reveals a Smut Pathogenic Ancestry of the Fungal Clade Ustilaginomycotina.</title>
        <authorList>
            <person name="Kijpornyongpan T."/>
            <person name="Mondo S.J."/>
            <person name="Barry K."/>
            <person name="Sandor L."/>
            <person name="Lee J."/>
            <person name="Lipzen A."/>
            <person name="Pangilinan J."/>
            <person name="LaButti K."/>
            <person name="Hainaut M."/>
            <person name="Henrissat B."/>
            <person name="Grigoriev I.V."/>
            <person name="Spatafora J.W."/>
            <person name="Aime M.C."/>
        </authorList>
    </citation>
    <scope>NUCLEOTIDE SEQUENCE [LARGE SCALE GENOMIC DNA]</scope>
    <source>
        <strain evidence="7 8">MCA 4718</strain>
    </source>
</reference>
<sequence length="513" mass="55448">MSSVDKAASAAERPGSSSSVKDGAPFGDDVKHQLPSSSSSSGSEEGNAGQAKDLALTPAYTGKRSWWRATFTQATILGVCSFLSPGIWGAMSATGGGGQSSAATVNAANAMTFCLMIVTSYLTSSLINLVNVPIALAIGTSGYSIYAAGLYLSSKTDGAVTWLVLVGAAACGISAGFFWSTEGAVILSYPETDRKGKYISYWLMFRVMGQLVGGAINLGLNVNNNEAGSLAPNTFIVFVVLQCLAPFIALLISKPHQVQRRDRTPVKMNLTGSVRSECIAVWRLITKREVLLLLPMIWQTTFSESLIFTYNSEYFSVRSRALGSFLSAIVAVIGNYLLGFFLDWKKVSINRRGTSAFLLVYILQGAWWIYSVVILNELHRNPPAEPFDWSSQGPFARHFALFIVQVLGFNMMYEYTYWVMSALSPENSPELVRLASIVRGVESAGQALSYGINATSWRMDAVAGLNFGFYGLCLLPAWSVIRHVGLNVDKNGHVVGQVKGVGEERAQTEKAVE</sequence>
<evidence type="ECO:0000256" key="5">
    <source>
        <dbReference type="SAM" id="MobiDB-lite"/>
    </source>
</evidence>
<evidence type="ECO:0000256" key="1">
    <source>
        <dbReference type="ARBA" id="ARBA00004141"/>
    </source>
</evidence>
<feature type="transmembrane region" description="Helical" evidence="6">
    <location>
        <begin position="103"/>
        <end position="122"/>
    </location>
</feature>